<dbReference type="EMBL" id="ML977348">
    <property type="protein sequence ID" value="KAF2108319.1"/>
    <property type="molecule type" value="Genomic_DNA"/>
</dbReference>
<protein>
    <recommendedName>
        <fullName evidence="3">F-box domain-containing protein</fullName>
    </recommendedName>
</protein>
<proteinExistence type="predicted"/>
<evidence type="ECO:0000313" key="2">
    <source>
        <dbReference type="Proteomes" id="UP000799770"/>
    </source>
</evidence>
<dbReference type="AlphaFoldDB" id="A0A6A5YM18"/>
<reference evidence="1" key="1">
    <citation type="journal article" date="2020" name="Stud. Mycol.">
        <title>101 Dothideomycetes genomes: a test case for predicting lifestyles and emergence of pathogens.</title>
        <authorList>
            <person name="Haridas S."/>
            <person name="Albert R."/>
            <person name="Binder M."/>
            <person name="Bloem J."/>
            <person name="Labutti K."/>
            <person name="Salamov A."/>
            <person name="Andreopoulos B."/>
            <person name="Baker S."/>
            <person name="Barry K."/>
            <person name="Bills G."/>
            <person name="Bluhm B."/>
            <person name="Cannon C."/>
            <person name="Castanera R."/>
            <person name="Culley D."/>
            <person name="Daum C."/>
            <person name="Ezra D."/>
            <person name="Gonzalez J."/>
            <person name="Henrissat B."/>
            <person name="Kuo A."/>
            <person name="Liang C."/>
            <person name="Lipzen A."/>
            <person name="Lutzoni F."/>
            <person name="Magnuson J."/>
            <person name="Mondo S."/>
            <person name="Nolan M."/>
            <person name="Ohm R."/>
            <person name="Pangilinan J."/>
            <person name="Park H.-J."/>
            <person name="Ramirez L."/>
            <person name="Alfaro M."/>
            <person name="Sun H."/>
            <person name="Tritt A."/>
            <person name="Yoshinaga Y."/>
            <person name="Zwiers L.-H."/>
            <person name="Turgeon B."/>
            <person name="Goodwin S."/>
            <person name="Spatafora J."/>
            <person name="Crous P."/>
            <person name="Grigoriev I."/>
        </authorList>
    </citation>
    <scope>NUCLEOTIDE SEQUENCE</scope>
    <source>
        <strain evidence="1">CBS 627.86</strain>
    </source>
</reference>
<dbReference type="OrthoDB" id="2951834at2759"/>
<dbReference type="Proteomes" id="UP000799770">
    <property type="component" value="Unassembled WGS sequence"/>
</dbReference>
<evidence type="ECO:0008006" key="3">
    <source>
        <dbReference type="Google" id="ProtNLM"/>
    </source>
</evidence>
<accession>A0A6A5YM18</accession>
<name>A0A6A5YM18_9PLEO</name>
<organism evidence="1 2">
    <name type="scientific">Lophiotrema nucula</name>
    <dbReference type="NCBI Taxonomy" id="690887"/>
    <lineage>
        <taxon>Eukaryota</taxon>
        <taxon>Fungi</taxon>
        <taxon>Dikarya</taxon>
        <taxon>Ascomycota</taxon>
        <taxon>Pezizomycotina</taxon>
        <taxon>Dothideomycetes</taxon>
        <taxon>Pleosporomycetidae</taxon>
        <taxon>Pleosporales</taxon>
        <taxon>Lophiotremataceae</taxon>
        <taxon>Lophiotrema</taxon>
    </lineage>
</organism>
<evidence type="ECO:0000313" key="1">
    <source>
        <dbReference type="EMBL" id="KAF2108319.1"/>
    </source>
</evidence>
<sequence length="293" mass="33664">MSSTPVFHDDSEQNRDLTQPCATFPFLQLPKELRLQIYTYLSTHIHKPIDCVFPKRFGYWPVNIYPPSLLISRSIYDEAMDFVNDLQPAAVLCRPNQQQKYCALQAALQRGCEIDRAWLKTNACGGQNPRISPAAVDAALQILLEKVPYSQRRNPTILHQSYRDLRHFFAQTIIRLRRDSQIHLTLWVETRPYKRFWNWYGSERSARAVAWYTADSGGVWLLRCNLLSAIASGQTGVTTKVTVRGEKGDKAYEWIKQLFEVGAYRSSEDVECVPLEKDVYKKLLEGPFVGEGT</sequence>
<keyword evidence="2" id="KW-1185">Reference proteome</keyword>
<gene>
    <name evidence="1" type="ORF">BDV96DRAFT_263299</name>
</gene>